<accession>A0A8X7C426</accession>
<evidence type="ECO:0000256" key="7">
    <source>
        <dbReference type="ARBA" id="ARBA00023157"/>
    </source>
</evidence>
<gene>
    <name evidence="10" type="ORF">TNIN_208621</name>
</gene>
<dbReference type="InterPro" id="IPR050685">
    <property type="entry name" value="LDLR"/>
</dbReference>
<feature type="disulfide bond" evidence="8">
    <location>
        <begin position="51"/>
        <end position="66"/>
    </location>
</feature>
<comment type="caution">
    <text evidence="10">The sequence shown here is derived from an EMBL/GenBank/DDBJ whole genome shotgun (WGS) entry which is preliminary data.</text>
</comment>
<evidence type="ECO:0000313" key="10">
    <source>
        <dbReference type="EMBL" id="GFY52937.1"/>
    </source>
</evidence>
<feature type="disulfide bond" evidence="8">
    <location>
        <begin position="32"/>
        <end position="44"/>
    </location>
</feature>
<dbReference type="GO" id="GO:0016192">
    <property type="term" value="P:vesicle-mediated transport"/>
    <property type="evidence" value="ECO:0007669"/>
    <property type="project" value="UniProtKB-ARBA"/>
</dbReference>
<evidence type="ECO:0000256" key="4">
    <source>
        <dbReference type="ARBA" id="ARBA00022737"/>
    </source>
</evidence>
<keyword evidence="7 8" id="KW-1015">Disulfide bond</keyword>
<proteinExistence type="predicted"/>
<keyword evidence="11" id="KW-1185">Reference proteome</keyword>
<feature type="disulfide bond" evidence="8">
    <location>
        <begin position="79"/>
        <end position="91"/>
    </location>
</feature>
<dbReference type="EMBL" id="BMAV01008967">
    <property type="protein sequence ID" value="GFY52937.1"/>
    <property type="molecule type" value="Genomic_DNA"/>
</dbReference>
<dbReference type="CDD" id="cd00112">
    <property type="entry name" value="LDLa"/>
    <property type="match status" value="2"/>
</dbReference>
<feature type="disulfide bond" evidence="8">
    <location>
        <begin position="98"/>
        <end position="113"/>
    </location>
</feature>
<dbReference type="SUPFAM" id="SSF57424">
    <property type="entry name" value="LDL receptor-like module"/>
    <property type="match status" value="2"/>
</dbReference>
<dbReference type="PANTHER" id="PTHR24270:SF8">
    <property type="entry name" value="LD11117P-RELATED"/>
    <property type="match status" value="1"/>
</dbReference>
<reference evidence="10" key="1">
    <citation type="submission" date="2020-08" db="EMBL/GenBank/DDBJ databases">
        <title>Multicomponent nature underlies the extraordinary mechanical properties of spider dragline silk.</title>
        <authorList>
            <person name="Kono N."/>
            <person name="Nakamura H."/>
            <person name="Mori M."/>
            <person name="Yoshida Y."/>
            <person name="Ohtoshi R."/>
            <person name="Malay A.D."/>
            <person name="Moran D.A.P."/>
            <person name="Tomita M."/>
            <person name="Numata K."/>
            <person name="Arakawa K."/>
        </authorList>
    </citation>
    <scope>NUCLEOTIDE SEQUENCE</scope>
</reference>
<dbReference type="AlphaFoldDB" id="A0A8X7C426"/>
<evidence type="ECO:0000256" key="5">
    <source>
        <dbReference type="ARBA" id="ARBA00022989"/>
    </source>
</evidence>
<evidence type="ECO:0000256" key="1">
    <source>
        <dbReference type="ARBA" id="ARBA00004167"/>
    </source>
</evidence>
<dbReference type="Proteomes" id="UP000886998">
    <property type="component" value="Unassembled WGS sequence"/>
</dbReference>
<evidence type="ECO:0000256" key="2">
    <source>
        <dbReference type="ARBA" id="ARBA00004308"/>
    </source>
</evidence>
<keyword evidence="4" id="KW-0677">Repeat</keyword>
<dbReference type="PANTHER" id="PTHR24270">
    <property type="entry name" value="LOW-DENSITY LIPOPROTEIN RECEPTOR-RELATED"/>
    <property type="match status" value="1"/>
</dbReference>
<organism evidence="10 11">
    <name type="scientific">Trichonephila inaurata madagascariensis</name>
    <dbReference type="NCBI Taxonomy" id="2747483"/>
    <lineage>
        <taxon>Eukaryota</taxon>
        <taxon>Metazoa</taxon>
        <taxon>Ecdysozoa</taxon>
        <taxon>Arthropoda</taxon>
        <taxon>Chelicerata</taxon>
        <taxon>Arachnida</taxon>
        <taxon>Araneae</taxon>
        <taxon>Araneomorphae</taxon>
        <taxon>Entelegynae</taxon>
        <taxon>Araneoidea</taxon>
        <taxon>Nephilidae</taxon>
        <taxon>Trichonephila</taxon>
        <taxon>Trichonephila inaurata</taxon>
    </lineage>
</organism>
<keyword evidence="3" id="KW-0812">Transmembrane</keyword>
<evidence type="ECO:0000256" key="3">
    <source>
        <dbReference type="ARBA" id="ARBA00022692"/>
    </source>
</evidence>
<dbReference type="GO" id="GO:0005886">
    <property type="term" value="C:plasma membrane"/>
    <property type="evidence" value="ECO:0007669"/>
    <property type="project" value="TreeGrafter"/>
</dbReference>
<evidence type="ECO:0000256" key="8">
    <source>
        <dbReference type="PROSITE-ProRule" id="PRU00124"/>
    </source>
</evidence>
<dbReference type="Pfam" id="PF00057">
    <property type="entry name" value="Ldl_recept_a"/>
    <property type="match status" value="2"/>
</dbReference>
<evidence type="ECO:0000256" key="6">
    <source>
        <dbReference type="ARBA" id="ARBA00023136"/>
    </source>
</evidence>
<name>A0A8X7C426_9ARAC</name>
<dbReference type="PRINTS" id="PR00261">
    <property type="entry name" value="LDLRECEPTOR"/>
</dbReference>
<dbReference type="InterPro" id="IPR036055">
    <property type="entry name" value="LDL_receptor-like_sf"/>
</dbReference>
<keyword evidence="9" id="KW-0732">Signal</keyword>
<evidence type="ECO:0000313" key="11">
    <source>
        <dbReference type="Proteomes" id="UP000886998"/>
    </source>
</evidence>
<dbReference type="PROSITE" id="PS01209">
    <property type="entry name" value="LDLRA_1"/>
    <property type="match status" value="1"/>
</dbReference>
<dbReference type="Gene3D" id="4.10.400.10">
    <property type="entry name" value="Low-density Lipoprotein Receptor"/>
    <property type="match status" value="2"/>
</dbReference>
<evidence type="ECO:0000256" key="9">
    <source>
        <dbReference type="SAM" id="SignalP"/>
    </source>
</evidence>
<dbReference type="GO" id="GO:0012505">
    <property type="term" value="C:endomembrane system"/>
    <property type="evidence" value="ECO:0007669"/>
    <property type="project" value="UniProtKB-SubCell"/>
</dbReference>
<feature type="signal peptide" evidence="9">
    <location>
        <begin position="1"/>
        <end position="26"/>
    </location>
</feature>
<dbReference type="InterPro" id="IPR002172">
    <property type="entry name" value="LDrepeatLR_classA_rpt"/>
</dbReference>
<dbReference type="InterPro" id="IPR023415">
    <property type="entry name" value="LDLR_class-A_CS"/>
</dbReference>
<keyword evidence="5" id="KW-1133">Transmembrane helix</keyword>
<feature type="chain" id="PRO_5036450725" evidence="9">
    <location>
        <begin position="27"/>
        <end position="203"/>
    </location>
</feature>
<dbReference type="OrthoDB" id="6482518at2759"/>
<feature type="disulfide bond" evidence="8">
    <location>
        <begin position="86"/>
        <end position="104"/>
    </location>
</feature>
<comment type="subcellular location">
    <subcellularLocation>
        <location evidence="2">Endomembrane system</location>
    </subcellularLocation>
    <subcellularLocation>
        <location evidence="1">Membrane</location>
        <topology evidence="1">Single-pass membrane protein</topology>
    </subcellularLocation>
</comment>
<protein>
    <submittedName>
        <fullName evidence="10">Uncharacterized protein</fullName>
    </submittedName>
</protein>
<dbReference type="PROSITE" id="PS50068">
    <property type="entry name" value="LDLRA_2"/>
    <property type="match status" value="2"/>
</dbReference>
<keyword evidence="6" id="KW-0472">Membrane</keyword>
<dbReference type="SMART" id="SM00192">
    <property type="entry name" value="LDLa"/>
    <property type="match status" value="2"/>
</dbReference>
<feature type="disulfide bond" evidence="8">
    <location>
        <begin position="39"/>
        <end position="57"/>
    </location>
</feature>
<sequence length="203" mass="22834">MVDIWKNVAASILFILILNTALFVQSDVGKSCDDSNFPCDNGECISPIFWCDSIEDCSDASDEAYCKNSTDQNGNPNKCSDKFFKCNDGTCIPLIGRCDGLSSCEDNSDEIGCPTIVKSTGIYSRPEKISADSYRHLNFAHQYKKALLWLLSQRNDKLGWGEETPRVLTALHLTDFWLFEKRKEVKSLLLKQLEVQLSLAMLK</sequence>